<dbReference type="AlphaFoldDB" id="A0A8J3MZT3"/>
<proteinExistence type="predicted"/>
<reference evidence="2" key="1">
    <citation type="submission" date="2020-10" db="EMBL/GenBank/DDBJ databases">
        <title>Taxonomic study of unclassified bacteria belonging to the class Ktedonobacteria.</title>
        <authorList>
            <person name="Yabe S."/>
            <person name="Wang C.M."/>
            <person name="Zheng Y."/>
            <person name="Sakai Y."/>
            <person name="Cavaletti L."/>
            <person name="Monciardini P."/>
            <person name="Donadio S."/>
        </authorList>
    </citation>
    <scope>NUCLEOTIDE SEQUENCE</scope>
    <source>
        <strain evidence="2">SOSP1-1</strain>
    </source>
</reference>
<sequence length="243" mass="25610">MTKEGMNTYRTTAIVVGGVYLGGFVVGLAGTGLIQSILGAPDYLSTVSAKSMILAIGAILWLMAAVGDAAHGVMMFPVLKTHSERLAIGYLASRIIDAIFLAIHVLLVLLQIPLAGAYMKATAPTTFSLQALSTTFVQAIPYADNIGWIALGLAGLMLNYLFYRARLVPRWIAVWGLAGYAIICFGMVSELMGSGLGLVSELPGGLWEIFVGGWLIAKGFNASAFVSQTTRTSSTAKPEAANS</sequence>
<dbReference type="InterPro" id="IPR025495">
    <property type="entry name" value="DUF4386"/>
</dbReference>
<gene>
    <name evidence="2" type="ORF">KSX_92730</name>
</gene>
<feature type="transmembrane region" description="Helical" evidence="1">
    <location>
        <begin position="99"/>
        <end position="119"/>
    </location>
</feature>
<dbReference type="Proteomes" id="UP000612362">
    <property type="component" value="Unassembled WGS sequence"/>
</dbReference>
<organism evidence="2 3">
    <name type="scientific">Ktedonospora formicarum</name>
    <dbReference type="NCBI Taxonomy" id="2778364"/>
    <lineage>
        <taxon>Bacteria</taxon>
        <taxon>Bacillati</taxon>
        <taxon>Chloroflexota</taxon>
        <taxon>Ktedonobacteria</taxon>
        <taxon>Ktedonobacterales</taxon>
        <taxon>Ktedonobacteraceae</taxon>
        <taxon>Ktedonospora</taxon>
    </lineage>
</organism>
<comment type="caution">
    <text evidence="2">The sequence shown here is derived from an EMBL/GenBank/DDBJ whole genome shotgun (WGS) entry which is preliminary data.</text>
</comment>
<feature type="transmembrane region" description="Helical" evidence="1">
    <location>
        <begin position="171"/>
        <end position="189"/>
    </location>
</feature>
<feature type="transmembrane region" description="Helical" evidence="1">
    <location>
        <begin position="12"/>
        <end position="34"/>
    </location>
</feature>
<keyword evidence="1" id="KW-1133">Transmembrane helix</keyword>
<feature type="transmembrane region" description="Helical" evidence="1">
    <location>
        <begin position="209"/>
        <end position="227"/>
    </location>
</feature>
<name>A0A8J3MZT3_9CHLR</name>
<evidence type="ECO:0000256" key="1">
    <source>
        <dbReference type="SAM" id="Phobius"/>
    </source>
</evidence>
<accession>A0A8J3MZT3</accession>
<evidence type="ECO:0000313" key="2">
    <source>
        <dbReference type="EMBL" id="GHO51110.1"/>
    </source>
</evidence>
<keyword evidence="1" id="KW-0812">Transmembrane</keyword>
<keyword evidence="1" id="KW-0472">Membrane</keyword>
<evidence type="ECO:0008006" key="4">
    <source>
        <dbReference type="Google" id="ProtNLM"/>
    </source>
</evidence>
<feature type="transmembrane region" description="Helical" evidence="1">
    <location>
        <begin position="54"/>
        <end position="79"/>
    </location>
</feature>
<evidence type="ECO:0000313" key="3">
    <source>
        <dbReference type="Proteomes" id="UP000612362"/>
    </source>
</evidence>
<dbReference type="Pfam" id="PF14329">
    <property type="entry name" value="DUF4386"/>
    <property type="match status" value="1"/>
</dbReference>
<dbReference type="EMBL" id="BNJF01000010">
    <property type="protein sequence ID" value="GHO51110.1"/>
    <property type="molecule type" value="Genomic_DNA"/>
</dbReference>
<feature type="transmembrane region" description="Helical" evidence="1">
    <location>
        <begin position="139"/>
        <end position="162"/>
    </location>
</feature>
<dbReference type="RefSeq" id="WP_236031939.1">
    <property type="nucleotide sequence ID" value="NZ_BNJF01000010.1"/>
</dbReference>
<keyword evidence="3" id="KW-1185">Reference proteome</keyword>
<protein>
    <recommendedName>
        <fullName evidence="4">DUF4386 domain-containing protein</fullName>
    </recommendedName>
</protein>